<dbReference type="Proteomes" id="UP000076858">
    <property type="component" value="Unassembled WGS sequence"/>
</dbReference>
<evidence type="ECO:0000313" key="1">
    <source>
        <dbReference type="EMBL" id="KZS01787.1"/>
    </source>
</evidence>
<organism evidence="1 2">
    <name type="scientific">Daphnia magna</name>
    <dbReference type="NCBI Taxonomy" id="35525"/>
    <lineage>
        <taxon>Eukaryota</taxon>
        <taxon>Metazoa</taxon>
        <taxon>Ecdysozoa</taxon>
        <taxon>Arthropoda</taxon>
        <taxon>Crustacea</taxon>
        <taxon>Branchiopoda</taxon>
        <taxon>Diplostraca</taxon>
        <taxon>Cladocera</taxon>
        <taxon>Anomopoda</taxon>
        <taxon>Daphniidae</taxon>
        <taxon>Daphnia</taxon>
    </lineage>
</organism>
<reference evidence="1 2" key="1">
    <citation type="submission" date="2016-03" db="EMBL/GenBank/DDBJ databases">
        <title>EvidentialGene: Evidence-directed Construction of Genes on Genomes.</title>
        <authorList>
            <person name="Gilbert D.G."/>
            <person name="Choi J.-H."/>
            <person name="Mockaitis K."/>
            <person name="Colbourne J."/>
            <person name="Pfrender M."/>
        </authorList>
    </citation>
    <scope>NUCLEOTIDE SEQUENCE [LARGE SCALE GENOMIC DNA]</scope>
    <source>
        <strain evidence="1 2">Xinb3</strain>
        <tissue evidence="1">Complete organism</tissue>
    </source>
</reference>
<proteinExistence type="predicted"/>
<protein>
    <submittedName>
        <fullName evidence="1">Uncharacterized protein</fullName>
    </submittedName>
</protein>
<feature type="non-terminal residue" evidence="1">
    <location>
        <position position="1"/>
    </location>
</feature>
<name>A0A164IZA1_9CRUS</name>
<dbReference type="EMBL" id="LRGB01006134">
    <property type="protein sequence ID" value="KZS01787.1"/>
    <property type="molecule type" value="Genomic_DNA"/>
</dbReference>
<comment type="caution">
    <text evidence="1">The sequence shown here is derived from an EMBL/GenBank/DDBJ whole genome shotgun (WGS) entry which is preliminary data.</text>
</comment>
<gene>
    <name evidence="1" type="ORF">APZ42_001449</name>
</gene>
<keyword evidence="2" id="KW-1185">Reference proteome</keyword>
<dbReference type="AlphaFoldDB" id="A0A164IZA1"/>
<sequence>DPVWVVARRTDDSCANWRPESCVVVRFVAAVSTNCISTVLLTQKQNKRQTLK</sequence>
<accession>A0A164IZA1</accession>
<evidence type="ECO:0000313" key="2">
    <source>
        <dbReference type="Proteomes" id="UP000076858"/>
    </source>
</evidence>